<dbReference type="GO" id="GO:0046983">
    <property type="term" value="F:protein dimerization activity"/>
    <property type="evidence" value="ECO:0007669"/>
    <property type="project" value="InterPro"/>
</dbReference>
<dbReference type="Proteomes" id="UP000472263">
    <property type="component" value="Chromosome 7"/>
</dbReference>
<dbReference type="Gene3D" id="4.10.280.10">
    <property type="entry name" value="Helix-loop-helix DNA-binding domain"/>
    <property type="match status" value="1"/>
</dbReference>
<reference evidence="2" key="3">
    <citation type="submission" date="2025-09" db="UniProtKB">
        <authorList>
            <consortium name="Ensembl"/>
        </authorList>
    </citation>
    <scope>IDENTIFICATION</scope>
</reference>
<evidence type="ECO:0000313" key="2">
    <source>
        <dbReference type="Ensembl" id="ENSMMDP00005020880.1"/>
    </source>
</evidence>
<feature type="domain" description="BHLH" evidence="1">
    <location>
        <begin position="46"/>
        <end position="69"/>
    </location>
</feature>
<evidence type="ECO:0000259" key="1">
    <source>
        <dbReference type="Pfam" id="PF00010"/>
    </source>
</evidence>
<gene>
    <name evidence="2" type="primary">LOC115362214</name>
</gene>
<reference evidence="2" key="2">
    <citation type="submission" date="2025-08" db="UniProtKB">
        <authorList>
            <consortium name="Ensembl"/>
        </authorList>
    </citation>
    <scope>IDENTIFICATION</scope>
</reference>
<dbReference type="SUPFAM" id="SSF47459">
    <property type="entry name" value="HLH, helix-loop-helix DNA-binding domain"/>
    <property type="match status" value="1"/>
</dbReference>
<name>A0A667XTC5_9TELE</name>
<keyword evidence="3" id="KW-1185">Reference proteome</keyword>
<reference evidence="2" key="1">
    <citation type="submission" date="2019-06" db="EMBL/GenBank/DDBJ databases">
        <authorList>
            <consortium name="Wellcome Sanger Institute Data Sharing"/>
        </authorList>
    </citation>
    <scope>NUCLEOTIDE SEQUENCE [LARGE SCALE GENOMIC DNA]</scope>
</reference>
<dbReference type="InParanoid" id="A0A667XTC5"/>
<organism evidence="2 3">
    <name type="scientific">Myripristis murdjan</name>
    <name type="common">pinecone soldierfish</name>
    <dbReference type="NCBI Taxonomy" id="586833"/>
    <lineage>
        <taxon>Eukaryota</taxon>
        <taxon>Metazoa</taxon>
        <taxon>Chordata</taxon>
        <taxon>Craniata</taxon>
        <taxon>Vertebrata</taxon>
        <taxon>Euteleostomi</taxon>
        <taxon>Actinopterygii</taxon>
        <taxon>Neopterygii</taxon>
        <taxon>Teleostei</taxon>
        <taxon>Neoteleostei</taxon>
        <taxon>Acanthomorphata</taxon>
        <taxon>Holocentriformes</taxon>
        <taxon>Holocentridae</taxon>
        <taxon>Myripristis</taxon>
    </lineage>
</organism>
<dbReference type="InterPro" id="IPR011598">
    <property type="entry name" value="bHLH_dom"/>
</dbReference>
<dbReference type="AlphaFoldDB" id="A0A667XTC5"/>
<dbReference type="Ensembl" id="ENSMMDT00005021364.1">
    <property type="protein sequence ID" value="ENSMMDP00005020880.1"/>
    <property type="gene ID" value="ENSMMDG00005010250.1"/>
</dbReference>
<protein>
    <recommendedName>
        <fullName evidence="1">BHLH domain-containing protein</fullName>
    </recommendedName>
</protein>
<evidence type="ECO:0000313" key="3">
    <source>
        <dbReference type="Proteomes" id="UP000472263"/>
    </source>
</evidence>
<proteinExistence type="predicted"/>
<dbReference type="InterPro" id="IPR036638">
    <property type="entry name" value="HLH_DNA-bd_sf"/>
</dbReference>
<accession>A0A667XTC5</accession>
<dbReference type="Pfam" id="PF00010">
    <property type="entry name" value="HLH"/>
    <property type="match status" value="1"/>
</dbReference>
<sequence>MACVPSPLTRWTHINRRLSGSVAHFSSVAPRAHLSPQKAPQQATLKPLLEKRRRARINDSLGHLKSLILLILPLTGRDIPQTVTRRATKPASSASPLCFPNRAWTKTLVSG</sequence>